<evidence type="ECO:0000313" key="9">
    <source>
        <dbReference type="EMBL" id="XBS20422.1"/>
    </source>
</evidence>
<dbReference type="RefSeq" id="WP_305906802.1">
    <property type="nucleotide sequence ID" value="NZ_CP157743.1"/>
</dbReference>
<dbReference type="GO" id="GO:0008933">
    <property type="term" value="F:peptidoglycan lytic transglycosylase activity"/>
    <property type="evidence" value="ECO:0007669"/>
    <property type="project" value="UniProtKB-UniRule"/>
</dbReference>
<protein>
    <recommendedName>
        <fullName evidence="7">Membrane-bound lytic murein transglycosylase F</fullName>
        <ecNumber evidence="7">4.2.2.n1</ecNumber>
    </recommendedName>
    <alternativeName>
        <fullName evidence="7">Murein lyase F</fullName>
    </alternativeName>
</protein>
<feature type="region of interest" description="LT domain" evidence="7">
    <location>
        <begin position="259"/>
        <end position="447"/>
    </location>
</feature>
<dbReference type="InterPro" id="IPR008258">
    <property type="entry name" value="Transglycosylase_SLT_dom_1"/>
</dbReference>
<dbReference type="PANTHER" id="PTHR35936:SF32">
    <property type="entry name" value="MEMBRANE-BOUND LYTIC MUREIN TRANSGLYCOSYLASE F"/>
    <property type="match status" value="1"/>
</dbReference>
<dbReference type="NCBIfam" id="NF008112">
    <property type="entry name" value="PRK10859.1"/>
    <property type="match status" value="1"/>
</dbReference>
<evidence type="ECO:0000256" key="4">
    <source>
        <dbReference type="ARBA" id="ARBA00023237"/>
    </source>
</evidence>
<keyword evidence="5 7" id="KW-0456">Lyase</keyword>
<dbReference type="GO" id="GO:0071555">
    <property type="term" value="P:cell wall organization"/>
    <property type="evidence" value="ECO:0007669"/>
    <property type="project" value="UniProtKB-KW"/>
</dbReference>
<dbReference type="InterPro" id="IPR023346">
    <property type="entry name" value="Lysozyme-like_dom_sf"/>
</dbReference>
<dbReference type="GO" id="GO:0009279">
    <property type="term" value="C:cell outer membrane"/>
    <property type="evidence" value="ECO:0007669"/>
    <property type="project" value="UniProtKB-SubCell"/>
</dbReference>
<name>A0AAU7NTV0_9GAMM</name>
<dbReference type="HAMAP" id="MF_02016">
    <property type="entry name" value="MltF"/>
    <property type="match status" value="1"/>
</dbReference>
<proteinExistence type="inferred from homology"/>
<keyword evidence="10" id="KW-1185">Reference proteome</keyword>
<gene>
    <name evidence="7 9" type="primary">mltF</name>
    <name evidence="9" type="ORF">Q9L42_019055</name>
</gene>
<evidence type="ECO:0000256" key="3">
    <source>
        <dbReference type="ARBA" id="ARBA00023136"/>
    </source>
</evidence>
<dbReference type="SUPFAM" id="SSF53850">
    <property type="entry name" value="Periplasmic binding protein-like II"/>
    <property type="match status" value="1"/>
</dbReference>
<dbReference type="KEGG" id="mech:Q9L42_019055"/>
<comment type="subcellular location">
    <subcellularLocation>
        <location evidence="7">Cell outer membrane</location>
        <topology evidence="7">Peripheral membrane protein</topology>
    </subcellularLocation>
    <text evidence="7">Attached to the inner leaflet of the outer membrane.</text>
</comment>
<dbReference type="GO" id="GO:0009253">
    <property type="term" value="P:peptidoglycan catabolic process"/>
    <property type="evidence" value="ECO:0007669"/>
    <property type="project" value="TreeGrafter"/>
</dbReference>
<comment type="similarity">
    <text evidence="7">In the C-terminal section; belongs to the transglycosylase Slt family.</text>
</comment>
<evidence type="ECO:0000256" key="1">
    <source>
        <dbReference type="ARBA" id="ARBA00010333"/>
    </source>
</evidence>
<evidence type="ECO:0000256" key="7">
    <source>
        <dbReference type="HAMAP-Rule" id="MF_02016"/>
    </source>
</evidence>
<dbReference type="Pfam" id="PF01464">
    <property type="entry name" value="SLT"/>
    <property type="match status" value="1"/>
</dbReference>
<dbReference type="EC" id="4.2.2.n1" evidence="7"/>
<keyword evidence="6 7" id="KW-0961">Cell wall biogenesis/degradation</keyword>
<dbReference type="CDD" id="cd13403">
    <property type="entry name" value="MLTF-like"/>
    <property type="match status" value="1"/>
</dbReference>
<evidence type="ECO:0000259" key="8">
    <source>
        <dbReference type="SMART" id="SM00062"/>
    </source>
</evidence>
<dbReference type="EMBL" id="CP157743">
    <property type="protein sequence ID" value="XBS20422.1"/>
    <property type="molecule type" value="Genomic_DNA"/>
</dbReference>
<dbReference type="Gene3D" id="1.10.530.10">
    <property type="match status" value="1"/>
</dbReference>
<evidence type="ECO:0000256" key="2">
    <source>
        <dbReference type="ARBA" id="ARBA00022729"/>
    </source>
</evidence>
<reference evidence="9 10" key="1">
    <citation type="journal article" date="2024" name="Microbiology">
        <title>Methylomarinum rosea sp. nov., a novel halophilic methanotrophic bacterium from the hypersaline Lake Elton.</title>
        <authorList>
            <person name="Suleimanov R.Z."/>
            <person name="Oshkin I.Y."/>
            <person name="Danilova O.V."/>
            <person name="Suzina N.E."/>
            <person name="Dedysh S.N."/>
        </authorList>
    </citation>
    <scope>NUCLEOTIDE SEQUENCE [LARGE SCALE GENOMIC DNA]</scope>
    <source>
        <strain evidence="9 10">Ch1-1</strain>
    </source>
</reference>
<comment type="function">
    <text evidence="7">Murein-degrading enzyme that degrades murein glycan strands and insoluble, high-molecular weight murein sacculi, with the concomitant formation of a 1,6-anhydromuramoyl product. Lytic transglycosylases (LTs) play an integral role in the metabolism of the peptidoglycan (PG) sacculus. Their lytic action creates space within the PG sacculus to allow for its expansion as well as for the insertion of various structures such as secretion systems and flagella.</text>
</comment>
<dbReference type="Proteomes" id="UP001225378">
    <property type="component" value="Chromosome"/>
</dbReference>
<evidence type="ECO:0000256" key="5">
    <source>
        <dbReference type="ARBA" id="ARBA00023239"/>
    </source>
</evidence>
<dbReference type="PANTHER" id="PTHR35936">
    <property type="entry name" value="MEMBRANE-BOUND LYTIC MUREIN TRANSGLYCOSYLASE F"/>
    <property type="match status" value="1"/>
</dbReference>
<dbReference type="Pfam" id="PF00497">
    <property type="entry name" value="SBP_bac_3"/>
    <property type="match status" value="1"/>
</dbReference>
<dbReference type="PROSITE" id="PS51257">
    <property type="entry name" value="PROKAR_LIPOPROTEIN"/>
    <property type="match status" value="1"/>
</dbReference>
<sequence length="447" mass="50902">MMKPAYLFVAVIAGLLVGCGEKDPVLSDIRSQGKLIILTRNAPTTYYLDVDDNPAGFEYDLSLALARSLHVEAEYRIYDNIEDIIEAIANGEGHIAAAGLTRTDSREQNHVFGPSYKTVQQQVVCHRHAASPAAIDELQHYSLLVIAESSYQESLRRLRQRYPDLNWETTNELSTEQVLAKVVDQEVDCTVADSNIVALNQRYFPDLKVALSISKPQQLAWLLSPQASHFKHYISEWFGRMANASTLASIDERYYGYVDSFDYYDNSVFLRRLDTRLPNYRSAFQQVAEQYRLPWTLLAAQAYQESGWNPAAKSPTGVRGLMMLTRNTARAMGIKKRTDPLQSIKGGAKYLNRMLNRIPAAVAAEDRLWFALAAYNIGHAHLMDARKLAKKLGKNPNQWHDLKTVLPLLTQKRYYKTLKHGYARGFEPVRYIDRIRYYRDVLVNALT</sequence>
<dbReference type="AlphaFoldDB" id="A0AAU7NTV0"/>
<comment type="caution">
    <text evidence="7">Lacks conserved residue(s) required for the propagation of feature annotation.</text>
</comment>
<evidence type="ECO:0000256" key="6">
    <source>
        <dbReference type="ARBA" id="ARBA00023316"/>
    </source>
</evidence>
<accession>A0AAU7NTV0</accession>
<keyword evidence="3 7" id="KW-0472">Membrane</keyword>
<comment type="similarity">
    <text evidence="1">Belongs to the bacterial solute-binding protein 3 family.</text>
</comment>
<dbReference type="CDD" id="cd01009">
    <property type="entry name" value="PBP2_YfhD_N"/>
    <property type="match status" value="1"/>
</dbReference>
<keyword evidence="2 7" id="KW-0732">Signal</keyword>
<dbReference type="InterPro" id="IPR023703">
    <property type="entry name" value="MltF"/>
</dbReference>
<comment type="catalytic activity">
    <reaction evidence="7">
        <text>Exolytic cleavage of the (1-&gt;4)-beta-glycosidic linkage between N-acetylmuramic acid (MurNAc) and N-acetylglucosamine (GlcNAc) residues in peptidoglycan, from either the reducing or the non-reducing ends of the peptidoglycan chains, with concomitant formation of a 1,6-anhydrobond in the MurNAc residue.</text>
        <dbReference type="EC" id="4.2.2.n1"/>
    </reaction>
</comment>
<keyword evidence="4 7" id="KW-0998">Cell outer membrane</keyword>
<feature type="active site" evidence="7">
    <location>
        <position position="305"/>
    </location>
</feature>
<comment type="similarity">
    <text evidence="7">In the N-terminal section; belongs to the bacterial solute-binding protein 3 family.</text>
</comment>
<dbReference type="GO" id="GO:0016998">
    <property type="term" value="P:cell wall macromolecule catabolic process"/>
    <property type="evidence" value="ECO:0007669"/>
    <property type="project" value="UniProtKB-UniRule"/>
</dbReference>
<dbReference type="SUPFAM" id="SSF53955">
    <property type="entry name" value="Lysozyme-like"/>
    <property type="match status" value="1"/>
</dbReference>
<comment type="domain">
    <text evidence="7">The N-terminal domain does not have lytic activity and probably modulates enzymatic activity. The C-terminal domain is the catalytic active domain.</text>
</comment>
<feature type="domain" description="Solute-binding protein family 3/N-terminal" evidence="8">
    <location>
        <begin position="34"/>
        <end position="258"/>
    </location>
</feature>
<organism evidence="9 10">
    <name type="scientific">Methylomarinum roseum</name>
    <dbReference type="NCBI Taxonomy" id="3067653"/>
    <lineage>
        <taxon>Bacteria</taxon>
        <taxon>Pseudomonadati</taxon>
        <taxon>Pseudomonadota</taxon>
        <taxon>Gammaproteobacteria</taxon>
        <taxon>Methylococcales</taxon>
        <taxon>Methylococcaceae</taxon>
        <taxon>Methylomarinum</taxon>
    </lineage>
</organism>
<dbReference type="SMART" id="SM00062">
    <property type="entry name" value="PBPb"/>
    <property type="match status" value="1"/>
</dbReference>
<dbReference type="InterPro" id="IPR001638">
    <property type="entry name" value="Solute-binding_3/MltF_N"/>
</dbReference>
<dbReference type="Gene3D" id="3.40.190.10">
    <property type="entry name" value="Periplasmic binding protein-like II"/>
    <property type="match status" value="2"/>
</dbReference>
<evidence type="ECO:0000313" key="10">
    <source>
        <dbReference type="Proteomes" id="UP001225378"/>
    </source>
</evidence>